<feature type="region of interest" description="Disordered" evidence="1">
    <location>
        <begin position="1"/>
        <end position="36"/>
    </location>
</feature>
<dbReference type="AlphaFoldDB" id="A0A2Z7APQ4"/>
<protein>
    <submittedName>
        <fullName evidence="2">Endoglucanase 12</fullName>
    </submittedName>
</protein>
<sequence>MVKLQKPAQDIEPAEGLDTARTSSVFGNQNSYEQSKKSVDISAMICSRWNYFKLKPDMHGYDTD</sequence>
<organism evidence="2 3">
    <name type="scientific">Dorcoceras hygrometricum</name>
    <dbReference type="NCBI Taxonomy" id="472368"/>
    <lineage>
        <taxon>Eukaryota</taxon>
        <taxon>Viridiplantae</taxon>
        <taxon>Streptophyta</taxon>
        <taxon>Embryophyta</taxon>
        <taxon>Tracheophyta</taxon>
        <taxon>Spermatophyta</taxon>
        <taxon>Magnoliopsida</taxon>
        <taxon>eudicotyledons</taxon>
        <taxon>Gunneridae</taxon>
        <taxon>Pentapetalae</taxon>
        <taxon>asterids</taxon>
        <taxon>lamiids</taxon>
        <taxon>Lamiales</taxon>
        <taxon>Gesneriaceae</taxon>
        <taxon>Didymocarpoideae</taxon>
        <taxon>Trichosporeae</taxon>
        <taxon>Loxocarpinae</taxon>
        <taxon>Dorcoceras</taxon>
    </lineage>
</organism>
<feature type="compositionally biased region" description="Polar residues" evidence="1">
    <location>
        <begin position="20"/>
        <end position="33"/>
    </location>
</feature>
<keyword evidence="3" id="KW-1185">Reference proteome</keyword>
<reference evidence="2 3" key="1">
    <citation type="journal article" date="2015" name="Proc. Natl. Acad. Sci. U.S.A.">
        <title>The resurrection genome of Boea hygrometrica: A blueprint for survival of dehydration.</title>
        <authorList>
            <person name="Xiao L."/>
            <person name="Yang G."/>
            <person name="Zhang L."/>
            <person name="Yang X."/>
            <person name="Zhao S."/>
            <person name="Ji Z."/>
            <person name="Zhou Q."/>
            <person name="Hu M."/>
            <person name="Wang Y."/>
            <person name="Chen M."/>
            <person name="Xu Y."/>
            <person name="Jin H."/>
            <person name="Xiao X."/>
            <person name="Hu G."/>
            <person name="Bao F."/>
            <person name="Hu Y."/>
            <person name="Wan P."/>
            <person name="Li L."/>
            <person name="Deng X."/>
            <person name="Kuang T."/>
            <person name="Xiang C."/>
            <person name="Zhu J.K."/>
            <person name="Oliver M.J."/>
            <person name="He Y."/>
        </authorList>
    </citation>
    <scope>NUCLEOTIDE SEQUENCE [LARGE SCALE GENOMIC DNA]</scope>
    <source>
        <strain evidence="3">cv. XS01</strain>
    </source>
</reference>
<dbReference type="EMBL" id="KV014928">
    <property type="protein sequence ID" value="KZV21162.1"/>
    <property type="molecule type" value="Genomic_DNA"/>
</dbReference>
<evidence type="ECO:0000313" key="2">
    <source>
        <dbReference type="EMBL" id="KZV21162.1"/>
    </source>
</evidence>
<proteinExistence type="predicted"/>
<accession>A0A2Z7APQ4</accession>
<name>A0A2Z7APQ4_9LAMI</name>
<dbReference type="Proteomes" id="UP000250235">
    <property type="component" value="Unassembled WGS sequence"/>
</dbReference>
<evidence type="ECO:0000256" key="1">
    <source>
        <dbReference type="SAM" id="MobiDB-lite"/>
    </source>
</evidence>
<gene>
    <name evidence="2" type="ORF">F511_24726</name>
</gene>
<evidence type="ECO:0000313" key="3">
    <source>
        <dbReference type="Proteomes" id="UP000250235"/>
    </source>
</evidence>